<dbReference type="Pfam" id="PF00111">
    <property type="entry name" value="Fer2"/>
    <property type="match status" value="1"/>
</dbReference>
<proteinExistence type="inferred from homology"/>
<keyword evidence="4" id="KW-0408">Iron</keyword>
<evidence type="ECO:0000313" key="9">
    <source>
        <dbReference type="EMBL" id="CAI9940370.1"/>
    </source>
</evidence>
<dbReference type="EMBL" id="CAXDID020000078">
    <property type="protein sequence ID" value="CAL6017426.1"/>
    <property type="molecule type" value="Genomic_DNA"/>
</dbReference>
<dbReference type="PRINTS" id="PR00355">
    <property type="entry name" value="ADRENODOXIN"/>
</dbReference>
<keyword evidence="2" id="KW-0001">2Fe-2S</keyword>
<keyword evidence="3" id="KW-0479">Metal-binding</keyword>
<evidence type="ECO:0000313" key="16">
    <source>
        <dbReference type="EMBL" id="CAL6079288.1"/>
    </source>
</evidence>
<evidence type="ECO:0000313" key="8">
    <source>
        <dbReference type="EMBL" id="CAI9934830.1"/>
    </source>
</evidence>
<evidence type="ECO:0000313" key="11">
    <source>
        <dbReference type="EMBL" id="CAI9963701.1"/>
    </source>
</evidence>
<dbReference type="Gene3D" id="3.10.20.30">
    <property type="match status" value="1"/>
</dbReference>
<dbReference type="PANTHER" id="PTHR23426:SF65">
    <property type="entry name" value="FERREDOXIN-2, MITOCHONDRIAL"/>
    <property type="match status" value="1"/>
</dbReference>
<evidence type="ECO:0000313" key="15">
    <source>
        <dbReference type="EMBL" id="CAL6060798.1"/>
    </source>
</evidence>
<evidence type="ECO:0000313" key="12">
    <source>
        <dbReference type="EMBL" id="CAI9964567.1"/>
    </source>
</evidence>
<dbReference type="EMBL" id="CAXDID020000508">
    <property type="protein sequence ID" value="CAL6098371.1"/>
    <property type="molecule type" value="Genomic_DNA"/>
</dbReference>
<dbReference type="EMBL" id="CATOUU010000969">
    <property type="protein sequence ID" value="CAI9963701.1"/>
    <property type="molecule type" value="Genomic_DNA"/>
</dbReference>
<sequence>MIPIKVELDGKITELLVHKGKKLLDEIKEHNIKINDACEGSMACGTCHVLVDNETFKKLTPATDQEDDLLQFVPGLKDNSRLACGILVEDSLTNALIKIPKINRNLLSEHDL</sequence>
<dbReference type="GO" id="GO:0046872">
    <property type="term" value="F:metal ion binding"/>
    <property type="evidence" value="ECO:0007669"/>
    <property type="project" value="UniProtKB-KW"/>
</dbReference>
<evidence type="ECO:0000313" key="10">
    <source>
        <dbReference type="EMBL" id="CAI9957648.1"/>
    </source>
</evidence>
<comment type="caution">
    <text evidence="12">The sequence shown here is derived from an EMBL/GenBank/DDBJ whole genome shotgun (WGS) entry which is preliminary data.</text>
</comment>
<dbReference type="EMBL" id="CAXDID020000232">
    <property type="protein sequence ID" value="CAL6060798.1"/>
    <property type="molecule type" value="Genomic_DNA"/>
</dbReference>
<dbReference type="InterPro" id="IPR001041">
    <property type="entry name" value="2Fe-2S_ferredoxin-type"/>
</dbReference>
<evidence type="ECO:0000256" key="3">
    <source>
        <dbReference type="ARBA" id="ARBA00022723"/>
    </source>
</evidence>
<dbReference type="InterPro" id="IPR001055">
    <property type="entry name" value="Adrenodoxin-like"/>
</dbReference>
<evidence type="ECO:0000313" key="13">
    <source>
        <dbReference type="EMBL" id="CAL6017426.1"/>
    </source>
</evidence>
<evidence type="ECO:0000313" key="17">
    <source>
        <dbReference type="EMBL" id="CAL6098371.1"/>
    </source>
</evidence>
<evidence type="ECO:0000259" key="7">
    <source>
        <dbReference type="PROSITE" id="PS51085"/>
    </source>
</evidence>
<dbReference type="EMBL" id="CATOUU010000890">
    <property type="protein sequence ID" value="CAI9957648.1"/>
    <property type="molecule type" value="Genomic_DNA"/>
</dbReference>
<evidence type="ECO:0000256" key="5">
    <source>
        <dbReference type="ARBA" id="ARBA00023014"/>
    </source>
</evidence>
<dbReference type="InterPro" id="IPR036010">
    <property type="entry name" value="2Fe-2S_ferredoxin-like_sf"/>
</dbReference>
<name>A0AA86QWM2_9EUKA</name>
<reference evidence="13 18" key="2">
    <citation type="submission" date="2024-07" db="EMBL/GenBank/DDBJ databases">
        <authorList>
            <person name="Akdeniz Z."/>
        </authorList>
    </citation>
    <scope>NUCLEOTIDE SEQUENCE [LARGE SCALE GENOMIC DNA]</scope>
</reference>
<reference evidence="12" key="1">
    <citation type="submission" date="2023-06" db="EMBL/GenBank/DDBJ databases">
        <authorList>
            <person name="Kurt Z."/>
        </authorList>
    </citation>
    <scope>NUCLEOTIDE SEQUENCE</scope>
</reference>
<gene>
    <name evidence="8" type="ORF">HINF_LOCUS22475</name>
    <name evidence="13" type="ORF">HINF_LOCUS25985</name>
    <name evidence="14" type="ORF">HINF_LOCUS27491</name>
    <name evidence="9" type="ORF">HINF_LOCUS28015</name>
    <name evidence="10" type="ORF">HINF_LOCUS45293</name>
    <name evidence="15" type="ORF">HINF_LOCUS49399</name>
    <name evidence="11" type="ORF">HINF_LOCUS51346</name>
    <name evidence="12" type="ORF">HINF_LOCUS52212</name>
    <name evidence="16" type="ORF">HINF_LOCUS59313</name>
    <name evidence="17" type="ORF">HINF_LOCUS69576</name>
</gene>
<dbReference type="GO" id="GO:0140647">
    <property type="term" value="P:P450-containing electron transport chain"/>
    <property type="evidence" value="ECO:0007669"/>
    <property type="project" value="InterPro"/>
</dbReference>
<evidence type="ECO:0000256" key="1">
    <source>
        <dbReference type="ARBA" id="ARBA00010914"/>
    </source>
</evidence>
<dbReference type="EMBL" id="CATOUU010000589">
    <property type="protein sequence ID" value="CAI9934830.1"/>
    <property type="molecule type" value="Genomic_DNA"/>
</dbReference>
<dbReference type="EMBL" id="CATOUU010000675">
    <property type="protein sequence ID" value="CAI9940370.1"/>
    <property type="molecule type" value="Genomic_DNA"/>
</dbReference>
<accession>A0AA86QWM2</accession>
<dbReference type="CDD" id="cd00207">
    <property type="entry name" value="fer2"/>
    <property type="match status" value="1"/>
</dbReference>
<evidence type="ECO:0000313" key="18">
    <source>
        <dbReference type="Proteomes" id="UP001642409"/>
    </source>
</evidence>
<evidence type="ECO:0000256" key="6">
    <source>
        <dbReference type="ARBA" id="ARBA00034078"/>
    </source>
</evidence>
<protein>
    <submittedName>
        <fullName evidence="12">2Fe-2S ferredoxin 1</fullName>
    </submittedName>
    <submittedName>
        <fullName evidence="13">2Fe-2S_ferredoxin 1</fullName>
    </submittedName>
</protein>
<dbReference type="EMBL" id="CAXDID020000339">
    <property type="protein sequence ID" value="CAL6079288.1"/>
    <property type="molecule type" value="Genomic_DNA"/>
</dbReference>
<dbReference type="EMBL" id="CATOUU010000979">
    <property type="protein sequence ID" value="CAI9964567.1"/>
    <property type="molecule type" value="Genomic_DNA"/>
</dbReference>
<dbReference type="GO" id="GO:0009055">
    <property type="term" value="F:electron transfer activity"/>
    <property type="evidence" value="ECO:0007669"/>
    <property type="project" value="TreeGrafter"/>
</dbReference>
<dbReference type="GO" id="GO:0051537">
    <property type="term" value="F:2 iron, 2 sulfur cluster binding"/>
    <property type="evidence" value="ECO:0007669"/>
    <property type="project" value="UniProtKB-KW"/>
</dbReference>
<evidence type="ECO:0000313" key="14">
    <source>
        <dbReference type="EMBL" id="CAL6020470.1"/>
    </source>
</evidence>
<evidence type="ECO:0000256" key="4">
    <source>
        <dbReference type="ARBA" id="ARBA00023004"/>
    </source>
</evidence>
<organism evidence="12">
    <name type="scientific">Hexamita inflata</name>
    <dbReference type="NCBI Taxonomy" id="28002"/>
    <lineage>
        <taxon>Eukaryota</taxon>
        <taxon>Metamonada</taxon>
        <taxon>Diplomonadida</taxon>
        <taxon>Hexamitidae</taxon>
        <taxon>Hexamitinae</taxon>
        <taxon>Hexamita</taxon>
    </lineage>
</organism>
<dbReference type="SUPFAM" id="SSF54292">
    <property type="entry name" value="2Fe-2S ferredoxin-like"/>
    <property type="match status" value="1"/>
</dbReference>
<feature type="domain" description="2Fe-2S ferredoxin-type" evidence="7">
    <location>
        <begin position="2"/>
        <end position="103"/>
    </location>
</feature>
<comment type="cofactor">
    <cofactor evidence="6">
        <name>[2Fe-2S] cluster</name>
        <dbReference type="ChEBI" id="CHEBI:190135"/>
    </cofactor>
</comment>
<dbReference type="EMBL" id="CAXDID020000085">
    <property type="protein sequence ID" value="CAL6020470.1"/>
    <property type="molecule type" value="Genomic_DNA"/>
</dbReference>
<comment type="similarity">
    <text evidence="1">Belongs to the adrenodoxin/putidaredoxin family.</text>
</comment>
<evidence type="ECO:0000256" key="2">
    <source>
        <dbReference type="ARBA" id="ARBA00022714"/>
    </source>
</evidence>
<keyword evidence="18" id="KW-1185">Reference proteome</keyword>
<dbReference type="PROSITE" id="PS51085">
    <property type="entry name" value="2FE2S_FER_2"/>
    <property type="match status" value="1"/>
</dbReference>
<dbReference type="Proteomes" id="UP001642409">
    <property type="component" value="Unassembled WGS sequence"/>
</dbReference>
<dbReference type="InterPro" id="IPR012675">
    <property type="entry name" value="Beta-grasp_dom_sf"/>
</dbReference>
<dbReference type="AlphaFoldDB" id="A0AA86QWM2"/>
<dbReference type="PANTHER" id="PTHR23426">
    <property type="entry name" value="FERREDOXIN/ADRENODOXIN"/>
    <property type="match status" value="1"/>
</dbReference>
<keyword evidence="5" id="KW-0411">Iron-sulfur</keyword>